<dbReference type="PANTHER" id="PTHR10501">
    <property type="entry name" value="U1 SMALL NUCLEAR RIBONUCLEOPROTEIN A/U2 SMALL NUCLEAR RIBONUCLEOPROTEIN B"/>
    <property type="match status" value="1"/>
</dbReference>
<evidence type="ECO:0000313" key="6">
    <source>
        <dbReference type="Proteomes" id="UP000245783"/>
    </source>
</evidence>
<dbReference type="RefSeq" id="XP_025370724.1">
    <property type="nucleotide sequence ID" value="XM_025511762.1"/>
</dbReference>
<dbReference type="InterPro" id="IPR012677">
    <property type="entry name" value="Nucleotide-bd_a/b_plait_sf"/>
</dbReference>
<dbReference type="AlphaFoldDB" id="A0A316W213"/>
<gene>
    <name evidence="5" type="ORF">IE81DRAFT_288439</name>
</gene>
<keyword evidence="1 2" id="KW-0694">RNA-binding</keyword>
<evidence type="ECO:0000313" key="5">
    <source>
        <dbReference type="EMBL" id="PWN43564.1"/>
    </source>
</evidence>
<dbReference type="SUPFAM" id="SSF54928">
    <property type="entry name" value="RNA-binding domain, RBD"/>
    <property type="match status" value="1"/>
</dbReference>
<evidence type="ECO:0000256" key="3">
    <source>
        <dbReference type="SAM" id="MobiDB-lite"/>
    </source>
</evidence>
<evidence type="ECO:0000256" key="1">
    <source>
        <dbReference type="ARBA" id="ARBA00022884"/>
    </source>
</evidence>
<feature type="region of interest" description="Disordered" evidence="3">
    <location>
        <begin position="76"/>
        <end position="128"/>
    </location>
</feature>
<protein>
    <recommendedName>
        <fullName evidence="4">RRM domain-containing protein</fullName>
    </recommendedName>
</protein>
<reference evidence="5 6" key="1">
    <citation type="journal article" date="2018" name="Mol. Biol. Evol.">
        <title>Broad Genomic Sampling Reveals a Smut Pathogenic Ancestry of the Fungal Clade Ustilaginomycotina.</title>
        <authorList>
            <person name="Kijpornyongpan T."/>
            <person name="Mondo S.J."/>
            <person name="Barry K."/>
            <person name="Sandor L."/>
            <person name="Lee J."/>
            <person name="Lipzen A."/>
            <person name="Pangilinan J."/>
            <person name="LaButti K."/>
            <person name="Hainaut M."/>
            <person name="Henrissat B."/>
            <person name="Grigoriev I.V."/>
            <person name="Spatafora J.W."/>
            <person name="Aime M.C."/>
        </authorList>
    </citation>
    <scope>NUCLEOTIDE SEQUENCE [LARGE SCALE GENOMIC DNA]</scope>
    <source>
        <strain evidence="5 6">MCA 4658</strain>
    </source>
</reference>
<dbReference type="GeneID" id="37033632"/>
<dbReference type="STRING" id="1522189.A0A316W213"/>
<accession>A0A316W213</accession>
<dbReference type="InParanoid" id="A0A316W213"/>
<dbReference type="Gene3D" id="3.30.70.330">
    <property type="match status" value="2"/>
</dbReference>
<feature type="domain" description="RRM" evidence="4">
    <location>
        <begin position="133"/>
        <end position="219"/>
    </location>
</feature>
<feature type="compositionally biased region" description="Low complexity" evidence="3">
    <location>
        <begin position="110"/>
        <end position="125"/>
    </location>
</feature>
<keyword evidence="6" id="KW-1185">Reference proteome</keyword>
<feature type="region of interest" description="Disordered" evidence="3">
    <location>
        <begin position="233"/>
        <end position="253"/>
    </location>
</feature>
<dbReference type="PROSITE" id="PS50102">
    <property type="entry name" value="RRM"/>
    <property type="match status" value="1"/>
</dbReference>
<evidence type="ECO:0000259" key="4">
    <source>
        <dbReference type="PROSITE" id="PS50102"/>
    </source>
</evidence>
<dbReference type="InterPro" id="IPR035979">
    <property type="entry name" value="RBD_domain_sf"/>
</dbReference>
<dbReference type="GO" id="GO:0003723">
    <property type="term" value="F:RNA binding"/>
    <property type="evidence" value="ECO:0007669"/>
    <property type="project" value="UniProtKB-UniRule"/>
</dbReference>
<sequence length="268" mass="28019">MTEREFANIFTFAKGFEASTLKIPSSGQNGGSAAKIKQIIGFAKFRTRAEALEARDALNGRKIDAERGCVLKTEMAKKNLHTKQPTTGFSRPRSRHDSVGARSASIGNLSSPTSPLSSPSSRSFSIDTNPPGNTLFVGNLPQSSSAGALAAQLEERLRSAFSVKPGYRQLSFRVKVGGPMCFVEFDSVQSAGQSLAELNGDTLGGAVRNGGLRLSFSKNPLFRSTLPGAAGISSGNIGSSGDRSPASPPLGHGQLSLAQASATLVSCR</sequence>
<dbReference type="EMBL" id="KZ819368">
    <property type="protein sequence ID" value="PWN43564.1"/>
    <property type="molecule type" value="Genomic_DNA"/>
</dbReference>
<dbReference type="Proteomes" id="UP000245783">
    <property type="component" value="Unassembled WGS sequence"/>
</dbReference>
<organism evidence="5 6">
    <name type="scientific">Ceraceosorus guamensis</name>
    <dbReference type="NCBI Taxonomy" id="1522189"/>
    <lineage>
        <taxon>Eukaryota</taxon>
        <taxon>Fungi</taxon>
        <taxon>Dikarya</taxon>
        <taxon>Basidiomycota</taxon>
        <taxon>Ustilaginomycotina</taxon>
        <taxon>Exobasidiomycetes</taxon>
        <taxon>Ceraceosorales</taxon>
        <taxon>Ceraceosoraceae</taxon>
        <taxon>Ceraceosorus</taxon>
    </lineage>
</organism>
<proteinExistence type="predicted"/>
<evidence type="ECO:0000256" key="2">
    <source>
        <dbReference type="PROSITE-ProRule" id="PRU00176"/>
    </source>
</evidence>
<dbReference type="InterPro" id="IPR000504">
    <property type="entry name" value="RRM_dom"/>
</dbReference>
<dbReference type="OrthoDB" id="431169at2759"/>
<name>A0A316W213_9BASI</name>